<evidence type="ECO:0000313" key="2">
    <source>
        <dbReference type="EMBL" id="GAA0678055.1"/>
    </source>
</evidence>
<accession>A0AAV3TCA7</accession>
<evidence type="ECO:0000313" key="3">
    <source>
        <dbReference type="Proteomes" id="UP001500420"/>
    </source>
</evidence>
<reference evidence="2 3" key="1">
    <citation type="journal article" date="2019" name="Int. J. Syst. Evol. Microbiol.">
        <title>The Global Catalogue of Microorganisms (GCM) 10K type strain sequencing project: providing services to taxonomists for standard genome sequencing and annotation.</title>
        <authorList>
            <consortium name="The Broad Institute Genomics Platform"/>
            <consortium name="The Broad Institute Genome Sequencing Center for Infectious Disease"/>
            <person name="Wu L."/>
            <person name="Ma J."/>
        </authorList>
    </citation>
    <scope>NUCLEOTIDE SEQUENCE [LARGE SCALE GENOMIC DNA]</scope>
    <source>
        <strain evidence="2 3">JCM 16328</strain>
    </source>
</reference>
<dbReference type="AlphaFoldDB" id="A0AAV3TCA7"/>
<gene>
    <name evidence="2" type="ORF">GCM10009020_27810</name>
</gene>
<dbReference type="InterPro" id="IPR055729">
    <property type="entry name" value="DUF7305"/>
</dbReference>
<proteinExistence type="predicted"/>
<dbReference type="Pfam" id="PF23981">
    <property type="entry name" value="DUF7305"/>
    <property type="match status" value="1"/>
</dbReference>
<protein>
    <recommendedName>
        <fullName evidence="1">DUF7305 domain-containing protein</fullName>
    </recommendedName>
</protein>
<feature type="domain" description="DUF7305" evidence="1">
    <location>
        <begin position="245"/>
        <end position="413"/>
    </location>
</feature>
<keyword evidence="3" id="KW-1185">Reference proteome</keyword>
<name>A0AAV3TCA7_9EURY</name>
<comment type="caution">
    <text evidence="2">The sequence shown here is derived from an EMBL/GenBank/DDBJ whole genome shotgun (WGS) entry which is preliminary data.</text>
</comment>
<sequence>MVLTVAVTVAAFGAAMLQDTQSDIESSQTETAFSQLSVDASELREPGDEVDFDFGHRDGEVRTVDDTGNLKVQLEHSNGTENLTKTSLRSLVYERDGKEVAYQGGGVFRKQGSGSSLVSAPEFFYRDNSLVFPVTKLEGDLQKSGSLSGSLRLKNTTREYPDPAQNRTNPLDEGTLHVTLESEYCQGWEEYFSTQTRGSIDESCSEDEKGEIKVELSVPFELKGGTFTEAVRAGNVQNEGKAEFDYEEGEMDMPSADSLIEMKKNECDTIKNDLPTTVDSSQDLYCVEDLDGYHSFETNGSDIEVYVNGTLAPGSGGMPVSGDSHDVSFFVREGFSLSKGIGNKEPVGDEDAPNRTRIFVSSDGYVFSDGDNTKGSVYALIYAPESDAYMQSRGNSVFEGSLVIDELEVQSKMKAGEVQLSPGAATTSISYESAGPDFYYLHLVEKTMTVHG</sequence>
<dbReference type="InterPro" id="IPR055713">
    <property type="entry name" value="DUF7289"/>
</dbReference>
<dbReference type="Pfam" id="PF23960">
    <property type="entry name" value="DUF7289"/>
    <property type="match status" value="1"/>
</dbReference>
<evidence type="ECO:0000259" key="1">
    <source>
        <dbReference type="Pfam" id="PF23981"/>
    </source>
</evidence>
<dbReference type="Proteomes" id="UP001500420">
    <property type="component" value="Unassembled WGS sequence"/>
</dbReference>
<dbReference type="EMBL" id="BAAADV010000007">
    <property type="protein sequence ID" value="GAA0678055.1"/>
    <property type="molecule type" value="Genomic_DNA"/>
</dbReference>
<organism evidence="2 3">
    <name type="scientific">Natronoarchaeum mannanilyticum</name>
    <dbReference type="NCBI Taxonomy" id="926360"/>
    <lineage>
        <taxon>Archaea</taxon>
        <taxon>Methanobacteriati</taxon>
        <taxon>Methanobacteriota</taxon>
        <taxon>Stenosarchaea group</taxon>
        <taxon>Halobacteria</taxon>
        <taxon>Halobacteriales</taxon>
        <taxon>Natronoarchaeaceae</taxon>
    </lineage>
</organism>